<gene>
    <name evidence="1" type="ORF">TSPGSL018_24886</name>
</gene>
<sequence>MLRNTFQEMLPACLWSSYPFGFMGRAGKMTGERIERKLETKDKGKCISHGTGRGTLKCEG</sequence>
<dbReference type="EMBL" id="GBEZ01025166">
    <property type="protein sequence ID" value="JAC61889.1"/>
    <property type="molecule type" value="Transcribed_RNA"/>
</dbReference>
<name>A0A061QTT6_9CHLO</name>
<feature type="non-terminal residue" evidence="1">
    <location>
        <position position="60"/>
    </location>
</feature>
<accession>A0A061QTT6</accession>
<organism evidence="1">
    <name type="scientific">Tetraselmis sp. GSL018</name>
    <dbReference type="NCBI Taxonomy" id="582737"/>
    <lineage>
        <taxon>Eukaryota</taxon>
        <taxon>Viridiplantae</taxon>
        <taxon>Chlorophyta</taxon>
        <taxon>core chlorophytes</taxon>
        <taxon>Chlorodendrophyceae</taxon>
        <taxon>Chlorodendrales</taxon>
        <taxon>Chlorodendraceae</taxon>
        <taxon>Tetraselmis</taxon>
    </lineage>
</organism>
<evidence type="ECO:0000313" key="1">
    <source>
        <dbReference type="EMBL" id="JAC61889.1"/>
    </source>
</evidence>
<proteinExistence type="predicted"/>
<protein>
    <submittedName>
        <fullName evidence="1">Uncharacterized protein</fullName>
    </submittedName>
</protein>
<dbReference type="AlphaFoldDB" id="A0A061QTT6"/>
<reference evidence="1" key="1">
    <citation type="submission" date="2014-05" db="EMBL/GenBank/DDBJ databases">
        <title>The transcriptome of the halophilic microalga Tetraselmis sp. GSL018 isolated from the Great Salt Lake, Utah.</title>
        <authorList>
            <person name="Jinkerson R.E."/>
            <person name="D'Adamo S."/>
            <person name="Posewitz M.C."/>
        </authorList>
    </citation>
    <scope>NUCLEOTIDE SEQUENCE</scope>
    <source>
        <strain evidence="1">GSL018</strain>
    </source>
</reference>